<dbReference type="Proteomes" id="UP000660729">
    <property type="component" value="Unassembled WGS sequence"/>
</dbReference>
<dbReference type="PANTHER" id="PTHR43698:SF1">
    <property type="entry name" value="BLL4564 PROTEIN"/>
    <property type="match status" value="1"/>
</dbReference>
<dbReference type="InterPro" id="IPR047263">
    <property type="entry name" value="HNL-like_cupin"/>
</dbReference>
<evidence type="ECO:0000256" key="1">
    <source>
        <dbReference type="SAM" id="MobiDB-lite"/>
    </source>
</evidence>
<dbReference type="CDD" id="cd02233">
    <property type="entry name" value="cupin_HNL-like"/>
    <property type="match status" value="1"/>
</dbReference>
<comment type="caution">
    <text evidence="3">The sequence shown here is derived from an EMBL/GenBank/DDBJ whole genome shotgun (WGS) entry which is preliminary data.</text>
</comment>
<dbReference type="InterPro" id="IPR011051">
    <property type="entry name" value="RmlC_Cupin_sf"/>
</dbReference>
<accession>A0A8H6RIH1</accession>
<dbReference type="AlphaFoldDB" id="A0A8H6RIH1"/>
<dbReference type="EMBL" id="JABCIY010000139">
    <property type="protein sequence ID" value="KAF7192435.1"/>
    <property type="molecule type" value="Genomic_DNA"/>
</dbReference>
<protein>
    <recommendedName>
        <fullName evidence="2">Cupin type-2 domain-containing protein</fullName>
    </recommendedName>
</protein>
<gene>
    <name evidence="3" type="ORF">HII31_06231</name>
</gene>
<feature type="compositionally biased region" description="Basic and acidic residues" evidence="1">
    <location>
        <begin position="14"/>
        <end position="23"/>
    </location>
</feature>
<evidence type="ECO:0000313" key="3">
    <source>
        <dbReference type="EMBL" id="KAF7192435.1"/>
    </source>
</evidence>
<evidence type="ECO:0000313" key="4">
    <source>
        <dbReference type="Proteomes" id="UP000660729"/>
    </source>
</evidence>
<feature type="domain" description="Cupin type-2" evidence="2">
    <location>
        <begin position="58"/>
        <end position="120"/>
    </location>
</feature>
<dbReference type="Pfam" id="PF07883">
    <property type="entry name" value="Cupin_2"/>
    <property type="match status" value="1"/>
</dbReference>
<feature type="region of interest" description="Disordered" evidence="1">
    <location>
        <begin position="1"/>
        <end position="28"/>
    </location>
</feature>
<keyword evidence="4" id="KW-1185">Reference proteome</keyword>
<dbReference type="SUPFAM" id="SSF51182">
    <property type="entry name" value="RmlC-like cupins"/>
    <property type="match status" value="1"/>
</dbReference>
<dbReference type="Gene3D" id="2.60.120.10">
    <property type="entry name" value="Jelly Rolls"/>
    <property type="match status" value="1"/>
</dbReference>
<organism evidence="3 4">
    <name type="scientific">Pseudocercospora fuligena</name>
    <dbReference type="NCBI Taxonomy" id="685502"/>
    <lineage>
        <taxon>Eukaryota</taxon>
        <taxon>Fungi</taxon>
        <taxon>Dikarya</taxon>
        <taxon>Ascomycota</taxon>
        <taxon>Pezizomycotina</taxon>
        <taxon>Dothideomycetes</taxon>
        <taxon>Dothideomycetidae</taxon>
        <taxon>Mycosphaerellales</taxon>
        <taxon>Mycosphaerellaceae</taxon>
        <taxon>Pseudocercospora</taxon>
    </lineage>
</organism>
<dbReference type="PANTHER" id="PTHR43698">
    <property type="entry name" value="RIBD C-TERMINAL DOMAIN CONTAINING PROTEIN"/>
    <property type="match status" value="1"/>
</dbReference>
<reference evidence="3" key="1">
    <citation type="submission" date="2020-04" db="EMBL/GenBank/DDBJ databases">
        <title>Draft genome resource of the tomato pathogen Pseudocercospora fuligena.</title>
        <authorList>
            <person name="Zaccaron A."/>
        </authorList>
    </citation>
    <scope>NUCLEOTIDE SEQUENCE</scope>
    <source>
        <strain evidence="3">PF001</strain>
    </source>
</reference>
<dbReference type="OrthoDB" id="2096797at2759"/>
<dbReference type="InterPro" id="IPR014710">
    <property type="entry name" value="RmlC-like_jellyroll"/>
</dbReference>
<evidence type="ECO:0000259" key="2">
    <source>
        <dbReference type="Pfam" id="PF07883"/>
    </source>
</evidence>
<sequence length="145" mass="16206">MSQEMSEITSHYIPRKESGDKRKIVPGPEANFTGRVLLDLAEQYKTDDPSDSPSIANVTFTPGARTAWHWHEKGQLIKVTTGLGWICDKGGKPRAIHEGDVIWCPPGVTHWHGADDNAIMSHFVFALGETKWFEKVSDEEYGAKK</sequence>
<name>A0A8H6RIH1_9PEZI</name>
<proteinExistence type="predicted"/>
<dbReference type="InterPro" id="IPR013096">
    <property type="entry name" value="Cupin_2"/>
</dbReference>